<dbReference type="InterPro" id="IPR000998">
    <property type="entry name" value="MAM_dom"/>
</dbReference>
<proteinExistence type="predicted"/>
<dbReference type="PROSITE" id="PS50068">
    <property type="entry name" value="LDLRA_2"/>
    <property type="match status" value="1"/>
</dbReference>
<dbReference type="InterPro" id="IPR013320">
    <property type="entry name" value="ConA-like_dom_sf"/>
</dbReference>
<protein>
    <recommendedName>
        <fullName evidence="4">MAM domain-containing protein</fullName>
    </recommendedName>
</protein>
<evidence type="ECO:0000313" key="6">
    <source>
        <dbReference type="EMBL" id="CAF3900094.1"/>
    </source>
</evidence>
<dbReference type="Proteomes" id="UP000663829">
    <property type="component" value="Unassembled WGS sequence"/>
</dbReference>
<keyword evidence="7" id="KW-1185">Reference proteome</keyword>
<dbReference type="PANTHER" id="PTHR23282:SF148">
    <property type="entry name" value="MAM DOMAIN-CONTAINING PROTEIN"/>
    <property type="match status" value="1"/>
</dbReference>
<dbReference type="Gene3D" id="2.60.120.200">
    <property type="match status" value="2"/>
</dbReference>
<dbReference type="PROSITE" id="PS50060">
    <property type="entry name" value="MAM_2"/>
    <property type="match status" value="2"/>
</dbReference>
<dbReference type="EMBL" id="CAJOBC010006470">
    <property type="protein sequence ID" value="CAF3900094.1"/>
    <property type="molecule type" value="Genomic_DNA"/>
</dbReference>
<dbReference type="SUPFAM" id="SSF49899">
    <property type="entry name" value="Concanavalin A-like lectins/glucanases"/>
    <property type="match status" value="2"/>
</dbReference>
<reference evidence="5" key="1">
    <citation type="submission" date="2021-02" db="EMBL/GenBank/DDBJ databases">
        <authorList>
            <person name="Nowell W R."/>
        </authorList>
    </citation>
    <scope>NUCLEOTIDE SEQUENCE</scope>
</reference>
<feature type="disulfide bond" evidence="3">
    <location>
        <begin position="272"/>
        <end position="290"/>
    </location>
</feature>
<sequence length="472" mass="52601">VINLIQFHKKENEMFQVNTFGLFCLLVIFSIACCDTHSIQIVNSGSTNTAGYNINIAAMATTPVPTGNFECGDGTIVLNSQVCNFIKECANGHDEEVCADCTFEQDQCRWLDQSFGSFAWKRGQGFTASQNHSGPTVDHTTLTSPGYYMYVDSATGTIWDKGILELQQILQPSSSTCELEFYYHLSGDDYQFLSVHLKENGDSIDIWKQFEDQGDQWVRVLIPLGRISRPWSIQFLAESGFGDGNVAIDDVKLVGCQFPPQRPTCPDGYFRCQRGACVQMNRVCDFSDDCGDNSDEINCKSYTMCNFEEQAFCSWTQELDNNLDWELNDGPTMSFETGPKRDHTLGLPSGHFIFLESSYPAEQGDRARVASPVFNNSGGCEFRFFYHLYGEDIGALNVYTRTTVGGSMNKVWSKDYEVGDFWVRADVRLFVSEPFQVVLEAIVGKGHAGDIAVDDTSFTPECSLGNVGLVTV</sequence>
<evidence type="ECO:0000256" key="3">
    <source>
        <dbReference type="PROSITE-ProRule" id="PRU00124"/>
    </source>
</evidence>
<dbReference type="SMART" id="SM00192">
    <property type="entry name" value="LDLa"/>
    <property type="match status" value="2"/>
</dbReference>
<evidence type="ECO:0000313" key="5">
    <source>
        <dbReference type="EMBL" id="CAF1136394.1"/>
    </source>
</evidence>
<feature type="domain" description="MAM" evidence="4">
    <location>
        <begin position="303"/>
        <end position="464"/>
    </location>
</feature>
<dbReference type="AlphaFoldDB" id="A0A814RMZ2"/>
<feature type="disulfide bond" evidence="3">
    <location>
        <begin position="284"/>
        <end position="299"/>
    </location>
</feature>
<dbReference type="InterPro" id="IPR051560">
    <property type="entry name" value="MAM_domain-containing"/>
</dbReference>
<dbReference type="CDD" id="cd06263">
    <property type="entry name" value="MAM"/>
    <property type="match status" value="2"/>
</dbReference>
<dbReference type="SMART" id="SM00137">
    <property type="entry name" value="MAM"/>
    <property type="match status" value="2"/>
</dbReference>
<keyword evidence="1 3" id="KW-1015">Disulfide bond</keyword>
<gene>
    <name evidence="5" type="ORF">GPM918_LOCUS20460</name>
    <name evidence="6" type="ORF">SRO942_LOCUS20457</name>
</gene>
<name>A0A814RMZ2_9BILA</name>
<dbReference type="PROSITE" id="PS01209">
    <property type="entry name" value="LDLRA_1"/>
    <property type="match status" value="1"/>
</dbReference>
<evidence type="ECO:0000256" key="1">
    <source>
        <dbReference type="ARBA" id="ARBA00023157"/>
    </source>
</evidence>
<feature type="domain" description="MAM" evidence="4">
    <location>
        <begin position="99"/>
        <end position="258"/>
    </location>
</feature>
<dbReference type="Proteomes" id="UP000681722">
    <property type="component" value="Unassembled WGS sequence"/>
</dbReference>
<dbReference type="PANTHER" id="PTHR23282">
    <property type="entry name" value="APICAL ENDOSOMAL GLYCOPROTEIN PRECURSOR"/>
    <property type="match status" value="1"/>
</dbReference>
<comment type="caution">
    <text evidence="5">The sequence shown here is derived from an EMBL/GenBank/DDBJ whole genome shotgun (WGS) entry which is preliminary data.</text>
</comment>
<accession>A0A814RMZ2</accession>
<dbReference type="Gene3D" id="4.10.400.10">
    <property type="entry name" value="Low-density Lipoprotein Receptor"/>
    <property type="match status" value="2"/>
</dbReference>
<dbReference type="SUPFAM" id="SSF57424">
    <property type="entry name" value="LDL receptor-like module"/>
    <property type="match status" value="2"/>
</dbReference>
<feature type="disulfide bond" evidence="3">
    <location>
        <begin position="265"/>
        <end position="277"/>
    </location>
</feature>
<dbReference type="CDD" id="cd00112">
    <property type="entry name" value="LDLa"/>
    <property type="match status" value="2"/>
</dbReference>
<evidence type="ECO:0000256" key="2">
    <source>
        <dbReference type="ARBA" id="ARBA00023180"/>
    </source>
</evidence>
<dbReference type="EMBL" id="CAJNOQ010006470">
    <property type="protein sequence ID" value="CAF1136394.1"/>
    <property type="molecule type" value="Genomic_DNA"/>
</dbReference>
<evidence type="ECO:0000259" key="4">
    <source>
        <dbReference type="PROSITE" id="PS50060"/>
    </source>
</evidence>
<keyword evidence="2" id="KW-0325">Glycoprotein</keyword>
<dbReference type="FunFam" id="4.10.400.10:FF:000065">
    <property type="entry name" value="Transmembrane protease serine 7"/>
    <property type="match status" value="1"/>
</dbReference>
<feature type="non-terminal residue" evidence="5">
    <location>
        <position position="1"/>
    </location>
</feature>
<organism evidence="5 7">
    <name type="scientific">Didymodactylos carnosus</name>
    <dbReference type="NCBI Taxonomy" id="1234261"/>
    <lineage>
        <taxon>Eukaryota</taxon>
        <taxon>Metazoa</taxon>
        <taxon>Spiralia</taxon>
        <taxon>Gnathifera</taxon>
        <taxon>Rotifera</taxon>
        <taxon>Eurotatoria</taxon>
        <taxon>Bdelloidea</taxon>
        <taxon>Philodinida</taxon>
        <taxon>Philodinidae</taxon>
        <taxon>Didymodactylos</taxon>
    </lineage>
</organism>
<dbReference type="PRINTS" id="PR00261">
    <property type="entry name" value="LDLRECEPTOR"/>
</dbReference>
<dbReference type="Pfam" id="PF00629">
    <property type="entry name" value="MAM"/>
    <property type="match status" value="2"/>
</dbReference>
<dbReference type="InterPro" id="IPR023415">
    <property type="entry name" value="LDLR_class-A_CS"/>
</dbReference>
<dbReference type="GO" id="GO:0016020">
    <property type="term" value="C:membrane"/>
    <property type="evidence" value="ECO:0007669"/>
    <property type="project" value="InterPro"/>
</dbReference>
<dbReference type="InterPro" id="IPR002172">
    <property type="entry name" value="LDrepeatLR_classA_rpt"/>
</dbReference>
<dbReference type="InterPro" id="IPR036055">
    <property type="entry name" value="LDL_receptor-like_sf"/>
</dbReference>
<dbReference type="OrthoDB" id="6162141at2759"/>
<dbReference type="Pfam" id="PF00057">
    <property type="entry name" value="Ldl_recept_a"/>
    <property type="match status" value="1"/>
</dbReference>
<evidence type="ECO:0000313" key="7">
    <source>
        <dbReference type="Proteomes" id="UP000663829"/>
    </source>
</evidence>